<dbReference type="InterPro" id="IPR006680">
    <property type="entry name" value="Amidohydro-rel"/>
</dbReference>
<reference evidence="3 4" key="1">
    <citation type="journal article" date="2017" name="ISME J.">
        <title>Energy and carbon metabolisms in a deep terrestrial subsurface fluid microbial community.</title>
        <authorList>
            <person name="Momper L."/>
            <person name="Jungbluth S.P."/>
            <person name="Lee M.D."/>
            <person name="Amend J.P."/>
        </authorList>
    </citation>
    <scope>NUCLEOTIDE SEQUENCE [LARGE SCALE GENOMIC DNA]</scope>
    <source>
        <strain evidence="3">SURF_17</strain>
    </source>
</reference>
<dbReference type="AlphaFoldDB" id="A0A419F3T7"/>
<organism evidence="3 4">
    <name type="scientific">Candidatus Abyssobacteria bacterium SURF_17</name>
    <dbReference type="NCBI Taxonomy" id="2093361"/>
    <lineage>
        <taxon>Bacteria</taxon>
        <taxon>Pseudomonadati</taxon>
        <taxon>Candidatus Hydrogenedentota</taxon>
        <taxon>Candidatus Abyssobacteria</taxon>
    </lineage>
</organism>
<dbReference type="InterPro" id="IPR032465">
    <property type="entry name" value="ACMSD"/>
</dbReference>
<gene>
    <name evidence="3" type="ORF">C4532_04865</name>
</gene>
<dbReference type="GO" id="GO:0016787">
    <property type="term" value="F:hydrolase activity"/>
    <property type="evidence" value="ECO:0007669"/>
    <property type="project" value="UniProtKB-KW"/>
</dbReference>
<dbReference type="GO" id="GO:0016831">
    <property type="term" value="F:carboxy-lyase activity"/>
    <property type="evidence" value="ECO:0007669"/>
    <property type="project" value="InterPro"/>
</dbReference>
<sequence>MGWSSQERSQLRNVSVQQGRDRYCLRRRSGAGVQDRLIPKSLTGRERREEQYMIIDAHVHVYDEGWIPKAFMRGLGQVVAANMARPTGEYPDADALVAGATEQLKDPTGELLIADMDEAGVDVSVIFPVDYALGASEPCSGDSECVPIAEQNRIFSEIAKRHKKRLVHFVAVDPRRRDAVAQLERGVTEQGARGLKLHPTAGFYPDDPACYPLYRKAQELGAIVLFHTGTQPGPMKAKYSRPVFVDSVAADFPDLKIIMAHVGHCWWEEALALAGSKWNLYVDFSGWQRAFPAHADKFYRMLRSALDEIGPWRVMYGTDNPYLKLMMPSKNYIAAVRDAVNRKDHSFSKEELDIIMGGAAARLLKLD</sequence>
<dbReference type="Proteomes" id="UP000285961">
    <property type="component" value="Unassembled WGS sequence"/>
</dbReference>
<dbReference type="PANTHER" id="PTHR21240:SF19">
    <property type="entry name" value="CATALYTIC_ HYDROLASE"/>
    <property type="match status" value="1"/>
</dbReference>
<evidence type="ECO:0000313" key="4">
    <source>
        <dbReference type="Proteomes" id="UP000285961"/>
    </source>
</evidence>
<dbReference type="EMBL" id="QZKI01000031">
    <property type="protein sequence ID" value="RJP73154.1"/>
    <property type="molecule type" value="Genomic_DNA"/>
</dbReference>
<dbReference type="PANTHER" id="PTHR21240">
    <property type="entry name" value="2-AMINO-3-CARBOXYLMUCONATE-6-SEMIALDEHYDE DECARBOXYLASE"/>
    <property type="match status" value="1"/>
</dbReference>
<dbReference type="Gene3D" id="3.20.20.140">
    <property type="entry name" value="Metal-dependent hydrolases"/>
    <property type="match status" value="1"/>
</dbReference>
<evidence type="ECO:0000256" key="1">
    <source>
        <dbReference type="ARBA" id="ARBA00023239"/>
    </source>
</evidence>
<protein>
    <submittedName>
        <fullName evidence="3">Amidohydrolase</fullName>
    </submittedName>
</protein>
<evidence type="ECO:0000313" key="3">
    <source>
        <dbReference type="EMBL" id="RJP73154.1"/>
    </source>
</evidence>
<feature type="domain" description="Amidohydrolase-related" evidence="2">
    <location>
        <begin position="55"/>
        <end position="366"/>
    </location>
</feature>
<dbReference type="SUPFAM" id="SSF51556">
    <property type="entry name" value="Metallo-dependent hydrolases"/>
    <property type="match status" value="1"/>
</dbReference>
<keyword evidence="3" id="KW-0378">Hydrolase</keyword>
<proteinExistence type="predicted"/>
<keyword evidence="1" id="KW-0456">Lyase</keyword>
<name>A0A419F3T7_9BACT</name>
<comment type="caution">
    <text evidence="3">The sequence shown here is derived from an EMBL/GenBank/DDBJ whole genome shotgun (WGS) entry which is preliminary data.</text>
</comment>
<evidence type="ECO:0000259" key="2">
    <source>
        <dbReference type="Pfam" id="PF04909"/>
    </source>
</evidence>
<dbReference type="InterPro" id="IPR032466">
    <property type="entry name" value="Metal_Hydrolase"/>
</dbReference>
<accession>A0A419F3T7</accession>
<dbReference type="Pfam" id="PF04909">
    <property type="entry name" value="Amidohydro_2"/>
    <property type="match status" value="1"/>
</dbReference>
<dbReference type="CDD" id="cd01292">
    <property type="entry name" value="metallo-dependent_hydrolases"/>
    <property type="match status" value="1"/>
</dbReference>